<dbReference type="InterPro" id="IPR036397">
    <property type="entry name" value="RNaseH_sf"/>
</dbReference>
<organism evidence="2 3">
    <name type="scientific">Camelina sativa</name>
    <name type="common">False flax</name>
    <name type="synonym">Myagrum sativum</name>
    <dbReference type="NCBI Taxonomy" id="90675"/>
    <lineage>
        <taxon>Eukaryota</taxon>
        <taxon>Viridiplantae</taxon>
        <taxon>Streptophyta</taxon>
        <taxon>Embryophyta</taxon>
        <taxon>Tracheophyta</taxon>
        <taxon>Spermatophyta</taxon>
        <taxon>Magnoliopsida</taxon>
        <taxon>eudicotyledons</taxon>
        <taxon>Gunneridae</taxon>
        <taxon>Pentapetalae</taxon>
        <taxon>rosids</taxon>
        <taxon>malvids</taxon>
        <taxon>Brassicales</taxon>
        <taxon>Brassicaceae</taxon>
        <taxon>Camelineae</taxon>
        <taxon>Camelina</taxon>
    </lineage>
</organism>
<dbReference type="InterPro" id="IPR012337">
    <property type="entry name" value="RNaseH-like_sf"/>
</dbReference>
<evidence type="ECO:0000313" key="3">
    <source>
        <dbReference type="RefSeq" id="XP_010495533.1"/>
    </source>
</evidence>
<dbReference type="InterPro" id="IPR025724">
    <property type="entry name" value="GAG-pre-integrase_dom"/>
</dbReference>
<dbReference type="Pfam" id="PF25597">
    <property type="entry name" value="SH3_retrovirus"/>
    <property type="match status" value="1"/>
</dbReference>
<dbReference type="RefSeq" id="XP_010495533.1">
    <property type="nucleotide sequence ID" value="XM_010497231.1"/>
</dbReference>
<dbReference type="Gene3D" id="3.30.420.10">
    <property type="entry name" value="Ribonuclease H-like superfamily/Ribonuclease H"/>
    <property type="match status" value="1"/>
</dbReference>
<accession>A0ABM0Y4V3</accession>
<dbReference type="InterPro" id="IPR001584">
    <property type="entry name" value="Integrase_cat-core"/>
</dbReference>
<evidence type="ECO:0000313" key="2">
    <source>
        <dbReference type="Proteomes" id="UP000694864"/>
    </source>
</evidence>
<dbReference type="InterPro" id="IPR039537">
    <property type="entry name" value="Retrotran_Ty1/copia-like"/>
</dbReference>
<evidence type="ECO:0000259" key="1">
    <source>
        <dbReference type="PROSITE" id="PS50994"/>
    </source>
</evidence>
<dbReference type="Pfam" id="PF14223">
    <property type="entry name" value="Retrotran_gag_2"/>
    <property type="match status" value="1"/>
</dbReference>
<dbReference type="PANTHER" id="PTHR42648">
    <property type="entry name" value="TRANSPOSASE, PUTATIVE-RELATED"/>
    <property type="match status" value="1"/>
</dbReference>
<dbReference type="Proteomes" id="UP000694864">
    <property type="component" value="Chromosome 20"/>
</dbReference>
<dbReference type="PANTHER" id="PTHR42648:SF26">
    <property type="entry name" value="INTEGRASE CATALYTIC DOMAIN-CONTAINING PROTEIN"/>
    <property type="match status" value="1"/>
</dbReference>
<dbReference type="SUPFAM" id="SSF53098">
    <property type="entry name" value="Ribonuclease H-like"/>
    <property type="match status" value="1"/>
</dbReference>
<protein>
    <submittedName>
        <fullName evidence="3">Uncharacterized protein LOC104772640</fullName>
    </submittedName>
</protein>
<proteinExistence type="predicted"/>
<dbReference type="GeneID" id="104772640"/>
<reference evidence="3" key="2">
    <citation type="submission" date="2025-08" db="UniProtKB">
        <authorList>
            <consortium name="RefSeq"/>
        </authorList>
    </citation>
    <scope>IDENTIFICATION</scope>
    <source>
        <tissue evidence="3">Leaf</tissue>
    </source>
</reference>
<dbReference type="InterPro" id="IPR057670">
    <property type="entry name" value="SH3_retrovirus"/>
</dbReference>
<dbReference type="PROSITE" id="PS50994">
    <property type="entry name" value="INTEGRASE"/>
    <property type="match status" value="1"/>
</dbReference>
<keyword evidence="2" id="KW-1185">Reference proteome</keyword>
<dbReference type="Pfam" id="PF13976">
    <property type="entry name" value="gag_pre-integrs"/>
    <property type="match status" value="1"/>
</dbReference>
<reference evidence="2" key="1">
    <citation type="journal article" date="2014" name="Nat. Commun.">
        <title>The emerging biofuel crop Camelina sativa retains a highly undifferentiated hexaploid genome structure.</title>
        <authorList>
            <person name="Kagale S."/>
            <person name="Koh C."/>
            <person name="Nixon J."/>
            <person name="Bollina V."/>
            <person name="Clarke W.E."/>
            <person name="Tuteja R."/>
            <person name="Spillane C."/>
            <person name="Robinson S.J."/>
            <person name="Links M.G."/>
            <person name="Clarke C."/>
            <person name="Higgins E.E."/>
            <person name="Huebert T."/>
            <person name="Sharpe A.G."/>
            <person name="Parkin I.A."/>
        </authorList>
    </citation>
    <scope>NUCLEOTIDE SEQUENCE [LARGE SCALE GENOMIC DNA]</scope>
    <source>
        <strain evidence="2">cv. DH55</strain>
    </source>
</reference>
<feature type="domain" description="Integrase catalytic" evidence="1">
    <location>
        <begin position="491"/>
        <end position="596"/>
    </location>
</feature>
<sequence>MAPEDSFSSSPLCISQVVTLKLSESNYLLWKTQFKSFLSPQMLLRYVNGSITRHAATRPATTRPAGVEGPSEEPNPEFVKWVRNDQLVMAWIFGSLMEPALRAVYGMQSVYEVWNALAKKLNRVSTTRKFELQNRLRDCLKIGRTMEEYLSELKQIYDQLDSIGFPMNDIEKIHGLLTGLGKEYESVTTVIEHSMDSVPGPCYEDVVFKVISFDDKLKTYNTAHVVSPHLAFQTEKATSIEVVQTPEEVVQDLEAATEAGEITLPEVEICGKYGHSAFKCYNRYNESLPEPELPVALAAMRISDGEQHTGTEWLPDSGSIAHITNSTTNLQQAQTYQGHDSVMVGNGEFLPIRILVRFLCRLYKHTKQLLTTGNQSKDHYVLANPAFGSFYSTRQMAASDEVWHKRLGHPSAEVLQILSNAEAISINKRTNKLCEPCRLGKSVQLPFSSSTFVASKPLERIHCDLWRPAPITSVQGFRYYFVENQLNQKIKMFQCDGGGEFVNSQFVNHLANCGIKQFISCPYTPQHNGLAERKHRYLTELSLNMMFQNSKSPHEALFAQKPDYSALRVFGSVCYQTLRAYGNNKFDPKSLKCVFLGYNEKYKGYQCIYPPTGRVYISRHVLFDENAYPFVDEYSALIPAATTPLLSAWQCVPSSVASESPQPAIVEQQNNTDLVEDPALISGDDAHEHTNSDDESLHEDQAPLFTEADFPPLVALTVNQHPMITRGKDGVRKPNPKYALTITQTPVQEPETVASALKHPGWI</sequence>
<gene>
    <name evidence="3" type="primary">LOC104772640</name>
</gene>
<name>A0ABM0Y4V3_CAMSA</name>